<organism evidence="2 3">
    <name type="scientific">Albugo candida</name>
    <dbReference type="NCBI Taxonomy" id="65357"/>
    <lineage>
        <taxon>Eukaryota</taxon>
        <taxon>Sar</taxon>
        <taxon>Stramenopiles</taxon>
        <taxon>Oomycota</taxon>
        <taxon>Peronosporomycetes</taxon>
        <taxon>Albuginales</taxon>
        <taxon>Albuginaceae</taxon>
        <taxon>Albugo</taxon>
    </lineage>
</organism>
<name>A0A024GGR6_9STRA</name>
<accession>A0A024GGR6</accession>
<sequence>MNCFTSCQAIRTCCLIALQLHYVTSTFLPLANRNLQDVVNESGIQVTLIPQSALIRGHLNSPITVILFPNTVDNQARASGFSIDGIISYFQGNLQYNYTLVSHRAYLTIYNSTLRQIIRNECIAPQYIPPLSSISNTLLTAKKTKQPFGLKLCPNKLVIEFRFAGEPYWMCMSHQSKRSTLRGIQHHKIEASIQLLYEHGTIIPDRSVLSRPQMLSIDECLPSSDITPSPFTILNQSTTLCKFGLKSCIFLHGLGEYEDMEPQDDFTEYWGNLHIHAHCCWRSKFLRMDITRRVWYDDTMADMFCKTAKLLSSSPLSIEDVAVIAHSAGNMVVANALLKQMCQLGSSAKWIALGAPLAGSPVSVTSFNMCNKNATKSLKFNSVVVSVLRYAGFCPLADGAKALISQNSWLAPPELKALYDQVREVYTSSVTSVLCGMSPFGLSPVMSIRYWIISAVTDINDRLNDGVVEFESCRGSIDKEKFQATWSNTNYYRANINHADSTMKNGDGWWSEARKPLKWFLDQF</sequence>
<dbReference type="AlphaFoldDB" id="A0A024GGR6"/>
<comment type="caution">
    <text evidence="2">The sequence shown here is derived from an EMBL/GenBank/DDBJ whole genome shotgun (WGS) entry which is preliminary data.</text>
</comment>
<reference evidence="2 3" key="1">
    <citation type="submission" date="2012-05" db="EMBL/GenBank/DDBJ databases">
        <title>Recombination and specialization in a pathogen metapopulation.</title>
        <authorList>
            <person name="Gardiner A."/>
            <person name="Kemen E."/>
            <person name="Schultz-Larsen T."/>
            <person name="MacLean D."/>
            <person name="Van Oosterhout C."/>
            <person name="Jones J.D.G."/>
        </authorList>
    </citation>
    <scope>NUCLEOTIDE SEQUENCE [LARGE SCALE GENOMIC DNA]</scope>
    <source>
        <strain evidence="2 3">Ac Nc2</strain>
    </source>
</reference>
<protein>
    <recommendedName>
        <fullName evidence="4">GPI inositol-deacylase</fullName>
    </recommendedName>
</protein>
<dbReference type="InterPro" id="IPR029058">
    <property type="entry name" value="AB_hydrolase_fold"/>
</dbReference>
<feature type="signal peptide" evidence="1">
    <location>
        <begin position="1"/>
        <end position="25"/>
    </location>
</feature>
<evidence type="ECO:0000313" key="3">
    <source>
        <dbReference type="Proteomes" id="UP000053237"/>
    </source>
</evidence>
<dbReference type="EMBL" id="CAIX01000110">
    <property type="protein sequence ID" value="CCI45880.1"/>
    <property type="molecule type" value="Genomic_DNA"/>
</dbReference>
<feature type="chain" id="PRO_5001532406" description="GPI inositol-deacylase" evidence="1">
    <location>
        <begin position="26"/>
        <end position="524"/>
    </location>
</feature>
<gene>
    <name evidence="2" type="ORF">BN9_067900</name>
</gene>
<evidence type="ECO:0000256" key="1">
    <source>
        <dbReference type="SAM" id="SignalP"/>
    </source>
</evidence>
<dbReference type="InParanoid" id="A0A024GGR6"/>
<dbReference type="OrthoDB" id="155775at2759"/>
<evidence type="ECO:0000313" key="2">
    <source>
        <dbReference type="EMBL" id="CCI45880.1"/>
    </source>
</evidence>
<proteinExistence type="predicted"/>
<dbReference type="Gene3D" id="3.40.50.1820">
    <property type="entry name" value="alpha/beta hydrolase"/>
    <property type="match status" value="1"/>
</dbReference>
<keyword evidence="3" id="KW-1185">Reference proteome</keyword>
<dbReference type="SUPFAM" id="SSF53474">
    <property type="entry name" value="alpha/beta-Hydrolases"/>
    <property type="match status" value="1"/>
</dbReference>
<dbReference type="PANTHER" id="PTHR22538">
    <property type="entry name" value="CILIA- AND FLAGELLA-ASSOCIATED PROTEIN 74"/>
    <property type="match status" value="1"/>
</dbReference>
<evidence type="ECO:0008006" key="4">
    <source>
        <dbReference type="Google" id="ProtNLM"/>
    </source>
</evidence>
<dbReference type="PANTHER" id="PTHR22538:SF1">
    <property type="entry name" value="VWFD DOMAIN-CONTAINING PROTEIN"/>
    <property type="match status" value="1"/>
</dbReference>
<dbReference type="Proteomes" id="UP000053237">
    <property type="component" value="Unassembled WGS sequence"/>
</dbReference>
<keyword evidence="1" id="KW-0732">Signal</keyword>